<reference evidence="2 3" key="1">
    <citation type="submission" date="2020-03" db="EMBL/GenBank/DDBJ databases">
        <title>Assessment of the enzymatic potential of alkaline-tolerant lipase obtained from Bacillus luteus H11 (technogenic soil) for the bioremediation of saline soils contaminated with petroleum substances.</title>
        <authorList>
            <person name="Kalwasinska A."/>
        </authorList>
    </citation>
    <scope>NUCLEOTIDE SEQUENCE [LARGE SCALE GENOMIC DNA]</scope>
    <source>
        <strain evidence="2 3">H11</strain>
    </source>
</reference>
<name>A0A969PTX0_9BACI</name>
<evidence type="ECO:0008006" key="4">
    <source>
        <dbReference type="Google" id="ProtNLM"/>
    </source>
</evidence>
<dbReference type="RefSeq" id="WP_168006063.1">
    <property type="nucleotide sequence ID" value="NZ_JAATHJ010000009.1"/>
</dbReference>
<organism evidence="2 3">
    <name type="scientific">Alkalicoccus luteus</name>
    <dbReference type="NCBI Taxonomy" id="1237094"/>
    <lineage>
        <taxon>Bacteria</taxon>
        <taxon>Bacillati</taxon>
        <taxon>Bacillota</taxon>
        <taxon>Bacilli</taxon>
        <taxon>Bacillales</taxon>
        <taxon>Bacillaceae</taxon>
        <taxon>Alkalicoccus</taxon>
    </lineage>
</organism>
<keyword evidence="1" id="KW-0472">Membrane</keyword>
<protein>
    <recommendedName>
        <fullName evidence="4">Heme exporter protein D</fullName>
    </recommendedName>
</protein>
<feature type="transmembrane region" description="Helical" evidence="1">
    <location>
        <begin position="20"/>
        <end position="39"/>
    </location>
</feature>
<evidence type="ECO:0000313" key="2">
    <source>
        <dbReference type="EMBL" id="NJP37474.1"/>
    </source>
</evidence>
<proteinExistence type="predicted"/>
<accession>A0A969PTX0</accession>
<keyword evidence="3" id="KW-1185">Reference proteome</keyword>
<dbReference type="AlphaFoldDB" id="A0A969PTX0"/>
<gene>
    <name evidence="2" type="ORF">HCN83_07725</name>
</gene>
<evidence type="ECO:0000256" key="1">
    <source>
        <dbReference type="SAM" id="Phobius"/>
    </source>
</evidence>
<dbReference type="Proteomes" id="UP000752012">
    <property type="component" value="Unassembled WGS sequence"/>
</dbReference>
<keyword evidence="1" id="KW-1133">Transmembrane helix</keyword>
<keyword evidence="1" id="KW-0812">Transmembrane</keyword>
<sequence length="62" mass="7309">MSVAESIVHLPSWEDGGYGYTFFILAVMWSLAFIVINLLKKSEKKQRKLEKELYVEESKRRD</sequence>
<dbReference type="EMBL" id="JAATHJ010000009">
    <property type="protein sequence ID" value="NJP37474.1"/>
    <property type="molecule type" value="Genomic_DNA"/>
</dbReference>
<comment type="caution">
    <text evidence="2">The sequence shown here is derived from an EMBL/GenBank/DDBJ whole genome shotgun (WGS) entry which is preliminary data.</text>
</comment>
<evidence type="ECO:0000313" key="3">
    <source>
        <dbReference type="Proteomes" id="UP000752012"/>
    </source>
</evidence>